<dbReference type="NCBIfam" id="TIGR00543">
    <property type="entry name" value="isochor_syn"/>
    <property type="match status" value="1"/>
</dbReference>
<evidence type="ECO:0000313" key="7">
    <source>
        <dbReference type="EMBL" id="TGO02280.1"/>
    </source>
</evidence>
<dbReference type="InterPro" id="IPR005801">
    <property type="entry name" value="ADC_synthase"/>
</dbReference>
<evidence type="ECO:0000256" key="2">
    <source>
        <dbReference type="ARBA" id="ARBA00005297"/>
    </source>
</evidence>
<comment type="catalytic activity">
    <reaction evidence="1">
        <text>chorismate = isochorismate</text>
        <dbReference type="Rhea" id="RHEA:18985"/>
        <dbReference type="ChEBI" id="CHEBI:29748"/>
        <dbReference type="ChEBI" id="CHEBI:29780"/>
        <dbReference type="EC" id="5.4.4.2"/>
    </reaction>
</comment>
<dbReference type="EC" id="5.4.4.2" evidence="3"/>
<evidence type="ECO:0000256" key="1">
    <source>
        <dbReference type="ARBA" id="ARBA00000799"/>
    </source>
</evidence>
<comment type="similarity">
    <text evidence="2">Belongs to the isochorismate synthase family.</text>
</comment>
<feature type="domain" description="Chorismate-utilising enzyme C-terminal" evidence="6">
    <location>
        <begin position="128"/>
        <end position="378"/>
    </location>
</feature>
<dbReference type="InterPro" id="IPR015890">
    <property type="entry name" value="Chorismate_C"/>
</dbReference>
<dbReference type="GO" id="GO:0008909">
    <property type="term" value="F:isochorismate synthase activity"/>
    <property type="evidence" value="ECO:0007669"/>
    <property type="project" value="UniProtKB-EC"/>
</dbReference>
<evidence type="ECO:0000259" key="6">
    <source>
        <dbReference type="Pfam" id="PF00425"/>
    </source>
</evidence>
<dbReference type="Proteomes" id="UP000030428">
    <property type="component" value="Unassembled WGS sequence"/>
</dbReference>
<proteinExistence type="inferred from homology"/>
<protein>
    <recommendedName>
        <fullName evidence="3">isochorismate synthase</fullName>
        <ecNumber evidence="3">5.4.4.2</ecNumber>
    </recommendedName>
    <alternativeName>
        <fullName evidence="5">Isochorismate mutase</fullName>
    </alternativeName>
</protein>
<dbReference type="Gene3D" id="3.60.120.10">
    <property type="entry name" value="Anthranilate synthase"/>
    <property type="match status" value="1"/>
</dbReference>
<evidence type="ECO:0000256" key="5">
    <source>
        <dbReference type="ARBA" id="ARBA00041564"/>
    </source>
</evidence>
<comment type="caution">
    <text evidence="7">The sequence shown here is derived from an EMBL/GenBank/DDBJ whole genome shotgun (WGS) entry which is preliminary data.</text>
</comment>
<evidence type="ECO:0000313" key="8">
    <source>
        <dbReference type="Proteomes" id="UP000030428"/>
    </source>
</evidence>
<accession>A0A4E0QQ89</accession>
<gene>
    <name evidence="7" type="ORF">PN36_27555</name>
</gene>
<dbReference type="InterPro" id="IPR004561">
    <property type="entry name" value="IsoChor_synthase"/>
</dbReference>
<evidence type="ECO:0000256" key="4">
    <source>
        <dbReference type="ARBA" id="ARBA00023235"/>
    </source>
</evidence>
<evidence type="ECO:0000256" key="3">
    <source>
        <dbReference type="ARBA" id="ARBA00012824"/>
    </source>
</evidence>
<dbReference type="PANTHER" id="PTHR42839">
    <property type="entry name" value="ISOCHORISMATE SYNTHASE ENTC"/>
    <property type="match status" value="1"/>
</dbReference>
<dbReference type="SUPFAM" id="SSF56322">
    <property type="entry name" value="ADC synthase"/>
    <property type="match status" value="1"/>
</dbReference>
<organism evidence="7 8">
    <name type="scientific">Candidatus Thiomargarita nelsonii</name>
    <dbReference type="NCBI Taxonomy" id="1003181"/>
    <lineage>
        <taxon>Bacteria</taxon>
        <taxon>Pseudomonadati</taxon>
        <taxon>Pseudomonadota</taxon>
        <taxon>Gammaproteobacteria</taxon>
        <taxon>Thiotrichales</taxon>
        <taxon>Thiotrichaceae</taxon>
        <taxon>Thiomargarita</taxon>
    </lineage>
</organism>
<keyword evidence="8" id="KW-1185">Reference proteome</keyword>
<sequence length="388" mass="44024">MLNAFLLTVNSHHAAIAIWRMPETKAIHLVVSFVDRLPLAAVDLAFKAPGFVISPFRGEKAVFIPAELYYSSEGENRQIEIADTSDEKKQTFLSFFNTLLSHLTSKTPYANKYYNSSDQNFGHQDNQQDSFVTLVNKGIDAIKKGKFQKVVIARTNMIELNQPLHLVNAFENLAKKYPNTFVSLVSTPEHGTWMGASPELLMNVNQDYILRTMALAGTKPTISDWTQKEIEEHEFVKHFIIKQFKEIGIQKFEVLGPKTFTLGHLIHLKTDFTVDFKSTAPSPSPELVATSILHRLHPTPAVCGLPKKQALHFINHYESFDRSFYTGYLGPTNIQQQTSFYVNLRCMQLLDDKAILYAGAGITRDSDPIKEWEETNLKNKMLLKVIKD</sequence>
<dbReference type="EMBL" id="JSZA02000171">
    <property type="protein sequence ID" value="TGO02280.1"/>
    <property type="molecule type" value="Genomic_DNA"/>
</dbReference>
<reference evidence="7 8" key="1">
    <citation type="journal article" date="2016" name="Front. Microbiol.">
        <title>Single-Cell (Meta-)Genomics of a Dimorphic Candidatus Thiomargarita nelsonii Reveals Genomic Plasticity.</title>
        <authorList>
            <person name="Flood B.E."/>
            <person name="Fliss P."/>
            <person name="Jones D.S."/>
            <person name="Dick G.J."/>
            <person name="Jain S."/>
            <person name="Kaster A.K."/>
            <person name="Winkel M."/>
            <person name="Mussmann M."/>
            <person name="Bailey J."/>
        </authorList>
    </citation>
    <scope>NUCLEOTIDE SEQUENCE [LARGE SCALE GENOMIC DNA]</scope>
    <source>
        <strain evidence="7">Hydrate Ridge</strain>
    </source>
</reference>
<keyword evidence="4" id="KW-0413">Isomerase</keyword>
<dbReference type="AlphaFoldDB" id="A0A4E0QQ89"/>
<dbReference type="PANTHER" id="PTHR42839:SF2">
    <property type="entry name" value="ISOCHORISMATE SYNTHASE ENTC"/>
    <property type="match status" value="1"/>
</dbReference>
<name>A0A4E0QQ89_9GAMM</name>
<dbReference type="Pfam" id="PF00425">
    <property type="entry name" value="Chorismate_bind"/>
    <property type="match status" value="1"/>
</dbReference>